<evidence type="ECO:0000256" key="4">
    <source>
        <dbReference type="ARBA" id="ARBA00022695"/>
    </source>
</evidence>
<keyword evidence="2 7" id="KW-0328">Glycosyltransferase</keyword>
<dbReference type="AlphaFoldDB" id="A0A6A4SV52"/>
<accession>A0A6A4SV52</accession>
<evidence type="ECO:0000313" key="9">
    <source>
        <dbReference type="Proteomes" id="UP000438429"/>
    </source>
</evidence>
<keyword evidence="7" id="KW-0732">Signal</keyword>
<dbReference type="InterPro" id="IPR000768">
    <property type="entry name" value="ART"/>
</dbReference>
<reference evidence="8 9" key="1">
    <citation type="submission" date="2019-06" db="EMBL/GenBank/DDBJ databases">
        <title>Draft genomes of female and male turbot (Scophthalmus maximus).</title>
        <authorList>
            <person name="Xu H."/>
            <person name="Xu X.-W."/>
            <person name="Shao C."/>
            <person name="Chen S."/>
        </authorList>
    </citation>
    <scope>NUCLEOTIDE SEQUENCE [LARGE SCALE GENOMIC DNA]</scope>
    <source>
        <strain evidence="8">Ysfricsl-2016a</strain>
        <tissue evidence="8">Blood</tissue>
    </source>
</reference>
<dbReference type="SUPFAM" id="SSF56399">
    <property type="entry name" value="ADP-ribosylation"/>
    <property type="match status" value="1"/>
</dbReference>
<proteinExistence type="inferred from homology"/>
<keyword evidence="5 7" id="KW-0521">NADP</keyword>
<dbReference type="EC" id="2.4.2.31" evidence="7"/>
<keyword evidence="7" id="KW-0520">NAD</keyword>
<dbReference type="GO" id="GO:0106274">
    <property type="term" value="F:NAD+-protein-arginine ADP-ribosyltransferase activity"/>
    <property type="evidence" value="ECO:0007669"/>
    <property type="project" value="UniProtKB-EC"/>
</dbReference>
<name>A0A6A4SV52_SCOMX</name>
<dbReference type="GO" id="GO:0003950">
    <property type="term" value="F:NAD+ poly-ADP-ribosyltransferase activity"/>
    <property type="evidence" value="ECO:0007669"/>
    <property type="project" value="TreeGrafter"/>
</dbReference>
<dbReference type="PRINTS" id="PR00970">
    <property type="entry name" value="RIBTRNSFRASE"/>
</dbReference>
<dbReference type="PANTHER" id="PTHR10339:SF27">
    <property type="entry name" value="NAD(P)(+)--ARGININE ADP-RIBOSYLTRANSFERASE"/>
    <property type="match status" value="1"/>
</dbReference>
<evidence type="ECO:0000256" key="7">
    <source>
        <dbReference type="RuleBase" id="RU361228"/>
    </source>
</evidence>
<evidence type="ECO:0000256" key="2">
    <source>
        <dbReference type="ARBA" id="ARBA00022676"/>
    </source>
</evidence>
<evidence type="ECO:0000256" key="5">
    <source>
        <dbReference type="ARBA" id="ARBA00022857"/>
    </source>
</evidence>
<comment type="caution">
    <text evidence="8">The sequence shown here is derived from an EMBL/GenBank/DDBJ whole genome shotgun (WGS) entry which is preliminary data.</text>
</comment>
<sequence length="297" mass="33676">MWDTRKALLAALVFTALYYSVAAERATLLDMALDAVDYLFAKCRKEAMEKIVHSGLLRQELNLNTGFQKAWNGSAQCSKLIPGGIKEHTAALLAYANGDFQFIKTFNKEVKMMGGNYSTYENKFNFKALHFLLMDYMMLQKPKNCETAYVLPENTEYKAQKGSKVRLGRFTTAEVDFSSLQDSDDLEGKVILNITSCYFVKLGDNICKEEMGNVLLSPAEMFTVEGVNTRKVDDGYYTEIVLKPSGLRTTPSCHLVSRDSATMWQQQVQLSVLMSNEELRKWKWTEKLSVTFVITTD</sequence>
<dbReference type="Pfam" id="PF01129">
    <property type="entry name" value="ART"/>
    <property type="match status" value="1"/>
</dbReference>
<dbReference type="Proteomes" id="UP000438429">
    <property type="component" value="Unassembled WGS sequence"/>
</dbReference>
<organism evidence="8 9">
    <name type="scientific">Scophthalmus maximus</name>
    <name type="common">Turbot</name>
    <name type="synonym">Psetta maxima</name>
    <dbReference type="NCBI Taxonomy" id="52904"/>
    <lineage>
        <taxon>Eukaryota</taxon>
        <taxon>Metazoa</taxon>
        <taxon>Chordata</taxon>
        <taxon>Craniata</taxon>
        <taxon>Vertebrata</taxon>
        <taxon>Euteleostomi</taxon>
        <taxon>Actinopterygii</taxon>
        <taxon>Neopterygii</taxon>
        <taxon>Teleostei</taxon>
        <taxon>Neoteleostei</taxon>
        <taxon>Acanthomorphata</taxon>
        <taxon>Carangaria</taxon>
        <taxon>Pleuronectiformes</taxon>
        <taxon>Pleuronectoidei</taxon>
        <taxon>Scophthalmidae</taxon>
        <taxon>Scophthalmus</taxon>
    </lineage>
</organism>
<keyword evidence="4" id="KW-0548">Nucleotidyltransferase</keyword>
<feature type="signal peptide" evidence="7">
    <location>
        <begin position="1"/>
        <end position="23"/>
    </location>
</feature>
<dbReference type="InterPro" id="IPR050999">
    <property type="entry name" value="ADP-ribosyltransferase_ARG"/>
</dbReference>
<evidence type="ECO:0000256" key="6">
    <source>
        <dbReference type="ARBA" id="ARBA00047597"/>
    </source>
</evidence>
<gene>
    <name evidence="8" type="ORF">F2P81_010221</name>
</gene>
<dbReference type="GO" id="GO:0016779">
    <property type="term" value="F:nucleotidyltransferase activity"/>
    <property type="evidence" value="ECO:0007669"/>
    <property type="project" value="UniProtKB-KW"/>
</dbReference>
<evidence type="ECO:0000256" key="3">
    <source>
        <dbReference type="ARBA" id="ARBA00022679"/>
    </source>
</evidence>
<dbReference type="EMBL" id="VEVO01000009">
    <property type="protein sequence ID" value="KAF0037347.1"/>
    <property type="molecule type" value="Genomic_DNA"/>
</dbReference>
<feature type="chain" id="PRO_5025713623" description="NAD(P)(+)--arginine ADP-ribosyltransferase" evidence="7">
    <location>
        <begin position="24"/>
        <end position="297"/>
    </location>
</feature>
<comment type="catalytic activity">
    <reaction evidence="6 7">
        <text>L-arginyl-[protein] + NAD(+) = N(omega)-(ADP-D-ribosyl)-L-arginyl-[protein] + nicotinamide + H(+)</text>
        <dbReference type="Rhea" id="RHEA:19149"/>
        <dbReference type="Rhea" id="RHEA-COMP:10532"/>
        <dbReference type="Rhea" id="RHEA-COMP:15087"/>
        <dbReference type="ChEBI" id="CHEBI:15378"/>
        <dbReference type="ChEBI" id="CHEBI:17154"/>
        <dbReference type="ChEBI" id="CHEBI:29965"/>
        <dbReference type="ChEBI" id="CHEBI:57540"/>
        <dbReference type="ChEBI" id="CHEBI:142554"/>
        <dbReference type="EC" id="2.4.2.31"/>
    </reaction>
</comment>
<dbReference type="Gene3D" id="3.90.176.10">
    <property type="entry name" value="Toxin ADP-ribosyltransferase, Chain A, domain 1"/>
    <property type="match status" value="1"/>
</dbReference>
<keyword evidence="3 7" id="KW-0808">Transferase</keyword>
<evidence type="ECO:0000256" key="1">
    <source>
        <dbReference type="ARBA" id="ARBA00009558"/>
    </source>
</evidence>
<protein>
    <recommendedName>
        <fullName evidence="7">NAD(P)(+)--arginine ADP-ribosyltransferase</fullName>
        <ecNumber evidence="7">2.4.2.31</ecNumber>
    </recommendedName>
    <alternativeName>
        <fullName evidence="7">Mono(ADP-ribosyl)transferase</fullName>
    </alternativeName>
</protein>
<comment type="similarity">
    <text evidence="1 7">Belongs to the Arg-specific ADP-ribosyltransferase family.</text>
</comment>
<evidence type="ECO:0000313" key="8">
    <source>
        <dbReference type="EMBL" id="KAF0037347.1"/>
    </source>
</evidence>
<dbReference type="PANTHER" id="PTHR10339">
    <property type="entry name" value="ADP-RIBOSYLTRANSFERASE"/>
    <property type="match status" value="1"/>
</dbReference>